<dbReference type="AlphaFoldDB" id="A0A443SUY9"/>
<dbReference type="Pfam" id="PF05205">
    <property type="entry name" value="COMPASS-Shg1"/>
    <property type="match status" value="1"/>
</dbReference>
<feature type="compositionally biased region" description="Basic residues" evidence="1">
    <location>
        <begin position="306"/>
        <end position="315"/>
    </location>
</feature>
<feature type="compositionally biased region" description="Basic and acidic residues" evidence="1">
    <location>
        <begin position="373"/>
        <end position="389"/>
    </location>
</feature>
<dbReference type="OrthoDB" id="7605699at2759"/>
<evidence type="ECO:0000259" key="2">
    <source>
        <dbReference type="Pfam" id="PF05205"/>
    </source>
</evidence>
<dbReference type="InterPro" id="IPR055264">
    <property type="entry name" value="BOD1/SHG1_dom"/>
</dbReference>
<dbReference type="EMBL" id="NCKV01000203">
    <property type="protein sequence ID" value="RWS31320.1"/>
    <property type="molecule type" value="Genomic_DNA"/>
</dbReference>
<evidence type="ECO:0000313" key="4">
    <source>
        <dbReference type="Proteomes" id="UP000288716"/>
    </source>
</evidence>
<dbReference type="PANTHER" id="PTHR31532">
    <property type="entry name" value="BIORIENTATION OF CHROMOSOMES IN CELL DIVISION 1 FAMILY MEMBER"/>
    <property type="match status" value="1"/>
</dbReference>
<proteinExistence type="predicted"/>
<sequence>MSAQILTDDDHEIAKKIVQQLKSQGVFDEFRRDCLSDVDTKPSFQNLRQRTEGYVSRFLSQQQWSANFNKNQLRESLRRQINEYVQSGMVKFGVEHLAEQVINPKVKTTFYPKIDSLVKQLLGIKDEETDIVWPDEDEEMEDTDTQNVATDTIIKIEPVENETSNEEKLVSDEKLISNIHKHFSSNSGESENKVKEPTSSITATVKSPLCLQETSKPKNDEIVKKKSKNIIKRETVDEKYLSDVSSVHTSDLSDFDDRISLSSDDEDDRKEKVKISLKKVKQMASVASVFKDTAPSSTDDSDSNSKHTKIDRKSSTKHKIIKLVEKTFHNEKTRYDVKLEQQTVESVVRESQNEEQAEDMDNNQKQRKKFVKQRSETHSQRYDASDLYKPRPVIPSRRNRTSVSDSTL</sequence>
<gene>
    <name evidence="3" type="ORF">B4U80_06781</name>
</gene>
<reference evidence="3 4" key="1">
    <citation type="journal article" date="2018" name="Gigascience">
        <title>Genomes of trombidid mites reveal novel predicted allergens and laterally-transferred genes associated with secondary metabolism.</title>
        <authorList>
            <person name="Dong X."/>
            <person name="Chaisiri K."/>
            <person name="Xia D."/>
            <person name="Armstrong S.D."/>
            <person name="Fang Y."/>
            <person name="Donnelly M.J."/>
            <person name="Kadowaki T."/>
            <person name="McGarry J.W."/>
            <person name="Darby A.C."/>
            <person name="Makepeace B.L."/>
        </authorList>
    </citation>
    <scope>NUCLEOTIDE SEQUENCE [LARGE SCALE GENOMIC DNA]</scope>
    <source>
        <strain evidence="3">UoL-UT</strain>
    </source>
</reference>
<organism evidence="3 4">
    <name type="scientific">Leptotrombidium deliense</name>
    <dbReference type="NCBI Taxonomy" id="299467"/>
    <lineage>
        <taxon>Eukaryota</taxon>
        <taxon>Metazoa</taxon>
        <taxon>Ecdysozoa</taxon>
        <taxon>Arthropoda</taxon>
        <taxon>Chelicerata</taxon>
        <taxon>Arachnida</taxon>
        <taxon>Acari</taxon>
        <taxon>Acariformes</taxon>
        <taxon>Trombidiformes</taxon>
        <taxon>Prostigmata</taxon>
        <taxon>Anystina</taxon>
        <taxon>Parasitengona</taxon>
        <taxon>Trombiculoidea</taxon>
        <taxon>Trombiculidae</taxon>
        <taxon>Leptotrombidium</taxon>
    </lineage>
</organism>
<dbReference type="GO" id="GO:0031297">
    <property type="term" value="P:replication fork processing"/>
    <property type="evidence" value="ECO:0007669"/>
    <property type="project" value="TreeGrafter"/>
</dbReference>
<feature type="region of interest" description="Disordered" evidence="1">
    <location>
        <begin position="343"/>
        <end position="408"/>
    </location>
</feature>
<feature type="domain" description="BOD1/SHG1" evidence="2">
    <location>
        <begin position="16"/>
        <end position="114"/>
    </location>
</feature>
<feature type="region of interest" description="Disordered" evidence="1">
    <location>
        <begin position="291"/>
        <end position="315"/>
    </location>
</feature>
<evidence type="ECO:0000256" key="1">
    <source>
        <dbReference type="SAM" id="MobiDB-lite"/>
    </source>
</evidence>
<evidence type="ECO:0000313" key="3">
    <source>
        <dbReference type="EMBL" id="RWS31320.1"/>
    </source>
</evidence>
<keyword evidence="4" id="KW-1185">Reference proteome</keyword>
<dbReference type="Proteomes" id="UP000288716">
    <property type="component" value="Unassembled WGS sequence"/>
</dbReference>
<comment type="caution">
    <text evidence="3">The sequence shown here is derived from an EMBL/GenBank/DDBJ whole genome shotgun (WGS) entry which is preliminary data.</text>
</comment>
<name>A0A443SUY9_9ACAR</name>
<accession>A0A443SUY9</accession>
<protein>
    <submittedName>
        <fullName evidence="3">Serine/arginine repetitive matrix protein 1-like protein</fullName>
    </submittedName>
</protein>
<dbReference type="VEuPathDB" id="VectorBase:LDEU000721"/>
<dbReference type="STRING" id="299467.A0A443SUY9"/>
<dbReference type="GO" id="GO:0048188">
    <property type="term" value="C:Set1C/COMPASS complex"/>
    <property type="evidence" value="ECO:0007669"/>
    <property type="project" value="TreeGrafter"/>
</dbReference>
<dbReference type="PANTHER" id="PTHR31532:SF10">
    <property type="entry name" value="BIORIENTATION OF CHROMOSOMES IN CELL DIVISION PROTEIN 1-LIKE 1"/>
    <property type="match status" value="1"/>
</dbReference>